<keyword evidence="5 9" id="KW-0456">Lyase</keyword>
<dbReference type="Pfam" id="PF00378">
    <property type="entry name" value="ECH_1"/>
    <property type="match status" value="1"/>
</dbReference>
<dbReference type="GO" id="GO:0006635">
    <property type="term" value="P:fatty acid beta-oxidation"/>
    <property type="evidence" value="ECO:0007669"/>
    <property type="project" value="TreeGrafter"/>
</dbReference>
<evidence type="ECO:0000256" key="3">
    <source>
        <dbReference type="ARBA" id="ARBA00022832"/>
    </source>
</evidence>
<evidence type="ECO:0000256" key="5">
    <source>
        <dbReference type="ARBA" id="ARBA00023239"/>
    </source>
</evidence>
<dbReference type="Proteomes" id="UP001139207">
    <property type="component" value="Unassembled WGS sequence"/>
</dbReference>
<comment type="catalytic activity">
    <reaction evidence="6">
        <text>a (3S)-3-hydroxyacyl-CoA = a (2E)-enoyl-CoA + H2O</text>
        <dbReference type="Rhea" id="RHEA:16105"/>
        <dbReference type="ChEBI" id="CHEBI:15377"/>
        <dbReference type="ChEBI" id="CHEBI:57318"/>
        <dbReference type="ChEBI" id="CHEBI:58856"/>
        <dbReference type="EC" id="4.2.1.17"/>
    </reaction>
</comment>
<dbReference type="PROSITE" id="PS00166">
    <property type="entry name" value="ENOYL_COA_HYDRATASE"/>
    <property type="match status" value="1"/>
</dbReference>
<reference evidence="9" key="1">
    <citation type="submission" date="2022-04" db="EMBL/GenBank/DDBJ databases">
        <title>Corynebacterium kalidii LD5P10.</title>
        <authorList>
            <person name="Sun J.Q."/>
        </authorList>
    </citation>
    <scope>NUCLEOTIDE SEQUENCE</scope>
    <source>
        <strain evidence="9">LD5P10</strain>
    </source>
</reference>
<dbReference type="EMBL" id="JALIEA010000007">
    <property type="protein sequence ID" value="MCJ7857358.1"/>
    <property type="molecule type" value="Genomic_DNA"/>
</dbReference>
<sequence length="259" mass="27161">MADGQQTPPDAGIRVTRDGVAPAVGVVTLTRPDRRNAIDAELCTAVADAVEALVADDDPVRVILLRAEGPAFCAGANLKGGAYATGFFSAIERMILAITEAPVPVVADVQGPAVGAGCQLLLACDVRVMGPKARVWIPAVHHGFSLDRWTVRRTVELLGGSLARNVLIAGAQVGQSAAVANGFAVLGGPPEDALELARTMSRQAPMSMQYFKMAMNNPDPDEALAAEIDRLGGACWLSGDAAEARRAREEKRPPVFEGR</sequence>
<evidence type="ECO:0000313" key="10">
    <source>
        <dbReference type="Proteomes" id="UP001139207"/>
    </source>
</evidence>
<dbReference type="CDD" id="cd06558">
    <property type="entry name" value="crotonase-like"/>
    <property type="match status" value="1"/>
</dbReference>
<dbReference type="InterPro" id="IPR018376">
    <property type="entry name" value="Enoyl-CoA_hyd/isom_CS"/>
</dbReference>
<dbReference type="PANTHER" id="PTHR11941">
    <property type="entry name" value="ENOYL-COA HYDRATASE-RELATED"/>
    <property type="match status" value="1"/>
</dbReference>
<gene>
    <name evidence="9" type="ORF">MUN33_01305</name>
</gene>
<comment type="similarity">
    <text evidence="2 8">Belongs to the enoyl-CoA hydratase/isomerase family.</text>
</comment>
<evidence type="ECO:0000313" key="9">
    <source>
        <dbReference type="EMBL" id="MCJ7857358.1"/>
    </source>
</evidence>
<evidence type="ECO:0000256" key="6">
    <source>
        <dbReference type="ARBA" id="ARBA00023709"/>
    </source>
</evidence>
<dbReference type="SUPFAM" id="SSF52096">
    <property type="entry name" value="ClpP/crotonase"/>
    <property type="match status" value="1"/>
</dbReference>
<name>A0A9X1WF98_9CORY</name>
<keyword evidence="10" id="KW-1185">Reference proteome</keyword>
<comment type="caution">
    <text evidence="9">The sequence shown here is derived from an EMBL/GenBank/DDBJ whole genome shotgun (WGS) entry which is preliminary data.</text>
</comment>
<comment type="catalytic activity">
    <reaction evidence="7">
        <text>a 4-saturated-(3S)-3-hydroxyacyl-CoA = a (3E)-enoyl-CoA + H2O</text>
        <dbReference type="Rhea" id="RHEA:20724"/>
        <dbReference type="ChEBI" id="CHEBI:15377"/>
        <dbReference type="ChEBI" id="CHEBI:58521"/>
        <dbReference type="ChEBI" id="CHEBI:137480"/>
        <dbReference type="EC" id="4.2.1.17"/>
    </reaction>
</comment>
<evidence type="ECO:0000256" key="7">
    <source>
        <dbReference type="ARBA" id="ARBA00023717"/>
    </source>
</evidence>
<accession>A0A9X1WF98</accession>
<dbReference type="EC" id="4.2.1.17" evidence="9"/>
<protein>
    <submittedName>
        <fullName evidence="9">Enoyl-CoA hydratase</fullName>
        <ecNumber evidence="9">4.2.1.17</ecNumber>
    </submittedName>
</protein>
<dbReference type="Gene3D" id="3.90.226.10">
    <property type="entry name" value="2-enoyl-CoA Hydratase, Chain A, domain 1"/>
    <property type="match status" value="1"/>
</dbReference>
<organism evidence="9 10">
    <name type="scientific">Corynebacterium kalidii</name>
    <dbReference type="NCBI Taxonomy" id="2931982"/>
    <lineage>
        <taxon>Bacteria</taxon>
        <taxon>Bacillati</taxon>
        <taxon>Actinomycetota</taxon>
        <taxon>Actinomycetes</taxon>
        <taxon>Mycobacteriales</taxon>
        <taxon>Corynebacteriaceae</taxon>
        <taxon>Corynebacterium</taxon>
    </lineage>
</organism>
<evidence type="ECO:0000256" key="2">
    <source>
        <dbReference type="ARBA" id="ARBA00005254"/>
    </source>
</evidence>
<evidence type="ECO:0000256" key="8">
    <source>
        <dbReference type="RuleBase" id="RU003707"/>
    </source>
</evidence>
<keyword evidence="4" id="KW-0443">Lipid metabolism</keyword>
<proteinExistence type="inferred from homology"/>
<dbReference type="AlphaFoldDB" id="A0A9X1WF98"/>
<comment type="function">
    <text evidence="1">Could possibly oxidize fatty acids using specific components.</text>
</comment>
<dbReference type="InterPro" id="IPR029045">
    <property type="entry name" value="ClpP/crotonase-like_dom_sf"/>
</dbReference>
<evidence type="ECO:0000256" key="1">
    <source>
        <dbReference type="ARBA" id="ARBA00002994"/>
    </source>
</evidence>
<dbReference type="RefSeq" id="WP_244803110.1">
    <property type="nucleotide sequence ID" value="NZ_JALIEA010000007.1"/>
</dbReference>
<dbReference type="PANTHER" id="PTHR11941:SF169">
    <property type="entry name" value="(7AS)-7A-METHYL-1,5-DIOXO-2,3,5,6,7,7A-HEXAHYDRO-1H-INDENE-CARBOXYL-COA HYDROLASE"/>
    <property type="match status" value="1"/>
</dbReference>
<dbReference type="GO" id="GO:0004300">
    <property type="term" value="F:enoyl-CoA hydratase activity"/>
    <property type="evidence" value="ECO:0007669"/>
    <property type="project" value="UniProtKB-EC"/>
</dbReference>
<dbReference type="NCBIfam" id="NF005891">
    <property type="entry name" value="PRK07854.1"/>
    <property type="match status" value="1"/>
</dbReference>
<dbReference type="InterPro" id="IPR001753">
    <property type="entry name" value="Enoyl-CoA_hydra/iso"/>
</dbReference>
<evidence type="ECO:0000256" key="4">
    <source>
        <dbReference type="ARBA" id="ARBA00023098"/>
    </source>
</evidence>
<keyword evidence="3" id="KW-0276">Fatty acid metabolism</keyword>